<comment type="caution">
    <text evidence="1">The sequence shown here is derived from an EMBL/GenBank/DDBJ whole genome shotgun (WGS) entry which is preliminary data.</text>
</comment>
<feature type="non-terminal residue" evidence="1">
    <location>
        <position position="646"/>
    </location>
</feature>
<proteinExistence type="predicted"/>
<keyword evidence="2" id="KW-1185">Reference proteome</keyword>
<dbReference type="AlphaFoldDB" id="X6NZP5"/>
<protein>
    <recommendedName>
        <fullName evidence="3">SAM domain-containing protein</fullName>
    </recommendedName>
</protein>
<dbReference type="Proteomes" id="UP000023152">
    <property type="component" value="Unassembled WGS sequence"/>
</dbReference>
<evidence type="ECO:0000313" key="1">
    <source>
        <dbReference type="EMBL" id="ETO31314.1"/>
    </source>
</evidence>
<gene>
    <name evidence="1" type="ORF">RFI_05800</name>
</gene>
<sequence>MCKIYFTVLMTRQRGTTKYCPLSEYNDNKQEEDTIIPVLLSIFTPDEKSLTMTKKLRAICSSPSQKDLDSVCDNIRIVFPEYLYDESFVIEIDGKVVLPTDPQKFSDCVKGLKIKNIVAKTQKKIKDKKLQIMNGSEMIFEFTANEAIIKDVWKKNWSELRNKVSECLKLKNNETFILLSRADSRDNKFENADELKDHFDKMLINDSSHTFQILVVSFALFHLFFLLGKKSYLICLIFEYEGNRVSWVPSSSLIPTEISKYDWHNEFVEMKRFIISQFNLGDGYILLRNAQDKVSTIDERNLKQIWEEILLKQNSLTIFQIVIEATKQLETKEDEIQKTKKNLQSEQFCTNNFNLVASSLAEWLEQKGFEKYIETIIEDGGITDKQGLQKDFDEVCKLLSLSDEGKTNLKKLFLQWMHALWMKCRFAFVCFDAYPFTVYILNVHCKFCEGCNIVRFKDALIKANYTDPKMFLNKTEEELDKIGKAAEMKLGYLRRFKEMVLEQQKIEFEVNAIIATTFFFEKKIKLRVTLLLYSNEFSQKLKEHGIKSKCELVSKSDSKLVELCKKYSTQPSFASRFLTAVRKLQKKTQSLTRIEPNSFKLLADSYELALKLINVGQRNQVEFCNEIQILRDYLGIDPPDNGELRD</sequence>
<organism evidence="1 2">
    <name type="scientific">Reticulomyxa filosa</name>
    <dbReference type="NCBI Taxonomy" id="46433"/>
    <lineage>
        <taxon>Eukaryota</taxon>
        <taxon>Sar</taxon>
        <taxon>Rhizaria</taxon>
        <taxon>Retaria</taxon>
        <taxon>Foraminifera</taxon>
        <taxon>Monothalamids</taxon>
        <taxon>Reticulomyxidae</taxon>
        <taxon>Reticulomyxa</taxon>
    </lineage>
</organism>
<dbReference type="EMBL" id="ASPP01005009">
    <property type="protein sequence ID" value="ETO31314.1"/>
    <property type="molecule type" value="Genomic_DNA"/>
</dbReference>
<name>X6NZP5_RETFI</name>
<reference evidence="1 2" key="1">
    <citation type="journal article" date="2013" name="Curr. Biol.">
        <title>The Genome of the Foraminiferan Reticulomyxa filosa.</title>
        <authorList>
            <person name="Glockner G."/>
            <person name="Hulsmann N."/>
            <person name="Schleicher M."/>
            <person name="Noegel A.A."/>
            <person name="Eichinger L."/>
            <person name="Gallinger C."/>
            <person name="Pawlowski J."/>
            <person name="Sierra R."/>
            <person name="Euteneuer U."/>
            <person name="Pillet L."/>
            <person name="Moustafa A."/>
            <person name="Platzer M."/>
            <person name="Groth M."/>
            <person name="Szafranski K."/>
            <person name="Schliwa M."/>
        </authorList>
    </citation>
    <scope>NUCLEOTIDE SEQUENCE [LARGE SCALE GENOMIC DNA]</scope>
</reference>
<accession>X6NZP5</accession>
<evidence type="ECO:0008006" key="3">
    <source>
        <dbReference type="Google" id="ProtNLM"/>
    </source>
</evidence>
<evidence type="ECO:0000313" key="2">
    <source>
        <dbReference type="Proteomes" id="UP000023152"/>
    </source>
</evidence>